<organism evidence="3 4">
    <name type="scientific">Dendryphion nanum</name>
    <dbReference type="NCBI Taxonomy" id="256645"/>
    <lineage>
        <taxon>Eukaryota</taxon>
        <taxon>Fungi</taxon>
        <taxon>Dikarya</taxon>
        <taxon>Ascomycota</taxon>
        <taxon>Pezizomycotina</taxon>
        <taxon>Dothideomycetes</taxon>
        <taxon>Pleosporomycetidae</taxon>
        <taxon>Pleosporales</taxon>
        <taxon>Torulaceae</taxon>
        <taxon>Dendryphion</taxon>
    </lineage>
</organism>
<dbReference type="EMBL" id="JAGMWT010000004">
    <property type="protein sequence ID" value="KAH7130311.1"/>
    <property type="molecule type" value="Genomic_DNA"/>
</dbReference>
<feature type="domain" description="NAD(P)-binding" evidence="2">
    <location>
        <begin position="10"/>
        <end position="233"/>
    </location>
</feature>
<gene>
    <name evidence="3" type="ORF">B0J11DRAFT_249023</name>
</gene>
<protein>
    <recommendedName>
        <fullName evidence="2">NAD(P)-binding domain-containing protein</fullName>
    </recommendedName>
</protein>
<dbReference type="PANTHER" id="PTHR15020:SF50">
    <property type="entry name" value="UPF0659 PROTEIN YMR090W"/>
    <property type="match status" value="1"/>
</dbReference>
<dbReference type="AlphaFoldDB" id="A0A9P9E401"/>
<dbReference type="SUPFAM" id="SSF51735">
    <property type="entry name" value="NAD(P)-binding Rossmann-fold domains"/>
    <property type="match status" value="1"/>
</dbReference>
<keyword evidence="4" id="KW-1185">Reference proteome</keyword>
<name>A0A9P9E401_9PLEO</name>
<sequence length="279" mass="30291">MSTHTILLIGGHGKIAQLLTPLLLARSWNVTSMIRSAEQRGAIEKLGQGQPGKLEVLVSSVEEVRSEGDAQRILERVGADWVVWSAGAGGRGGASRTIAIDQDAAVAFTKASVNNPSVKKFLTVSYISSRRNRPSWWSDRDWESAQKVNNEVLPTYYKAKVAADEVLTVLAKERYERETKEGVSEKERFAGISLRPGTLSDDKAGGISTGKIGSQGKISRATVAEAIRAVLETDGARGWIDLLDGEEGVEEGIKRVVKEGIDAVEGEDFEEQKERASKL</sequence>
<comment type="similarity">
    <text evidence="1">Belongs to the avfA family.</text>
</comment>
<dbReference type="InterPro" id="IPR036291">
    <property type="entry name" value="NAD(P)-bd_dom_sf"/>
</dbReference>
<evidence type="ECO:0000313" key="4">
    <source>
        <dbReference type="Proteomes" id="UP000700596"/>
    </source>
</evidence>
<dbReference type="Gene3D" id="3.40.50.720">
    <property type="entry name" value="NAD(P)-binding Rossmann-like Domain"/>
    <property type="match status" value="1"/>
</dbReference>
<reference evidence="3" key="1">
    <citation type="journal article" date="2021" name="Nat. Commun.">
        <title>Genetic determinants of endophytism in the Arabidopsis root mycobiome.</title>
        <authorList>
            <person name="Mesny F."/>
            <person name="Miyauchi S."/>
            <person name="Thiergart T."/>
            <person name="Pickel B."/>
            <person name="Atanasova L."/>
            <person name="Karlsson M."/>
            <person name="Huettel B."/>
            <person name="Barry K.W."/>
            <person name="Haridas S."/>
            <person name="Chen C."/>
            <person name="Bauer D."/>
            <person name="Andreopoulos W."/>
            <person name="Pangilinan J."/>
            <person name="LaButti K."/>
            <person name="Riley R."/>
            <person name="Lipzen A."/>
            <person name="Clum A."/>
            <person name="Drula E."/>
            <person name="Henrissat B."/>
            <person name="Kohler A."/>
            <person name="Grigoriev I.V."/>
            <person name="Martin F.M."/>
            <person name="Hacquard S."/>
        </authorList>
    </citation>
    <scope>NUCLEOTIDE SEQUENCE</scope>
    <source>
        <strain evidence="3">MPI-CAGE-CH-0243</strain>
    </source>
</reference>
<dbReference type="Proteomes" id="UP000700596">
    <property type="component" value="Unassembled WGS sequence"/>
</dbReference>
<evidence type="ECO:0000313" key="3">
    <source>
        <dbReference type="EMBL" id="KAH7130311.1"/>
    </source>
</evidence>
<proteinExistence type="inferred from homology"/>
<dbReference type="Pfam" id="PF13460">
    <property type="entry name" value="NAD_binding_10"/>
    <property type="match status" value="1"/>
</dbReference>
<accession>A0A9P9E401</accession>
<dbReference type="PANTHER" id="PTHR15020">
    <property type="entry name" value="FLAVIN REDUCTASE-RELATED"/>
    <property type="match status" value="1"/>
</dbReference>
<comment type="caution">
    <text evidence="3">The sequence shown here is derived from an EMBL/GenBank/DDBJ whole genome shotgun (WGS) entry which is preliminary data.</text>
</comment>
<dbReference type="InterPro" id="IPR016040">
    <property type="entry name" value="NAD(P)-bd_dom"/>
</dbReference>
<evidence type="ECO:0000256" key="1">
    <source>
        <dbReference type="ARBA" id="ARBA00038376"/>
    </source>
</evidence>
<dbReference type="OrthoDB" id="10254604at2759"/>
<evidence type="ECO:0000259" key="2">
    <source>
        <dbReference type="Pfam" id="PF13460"/>
    </source>
</evidence>